<dbReference type="SMART" id="SM00304">
    <property type="entry name" value="HAMP"/>
    <property type="match status" value="1"/>
</dbReference>
<comment type="similarity">
    <text evidence="9">Belongs to the methyl-accepting chemotaxis (MCP) protein family.</text>
</comment>
<feature type="domain" description="T-SNARE coiled-coil homology" evidence="14">
    <location>
        <begin position="534"/>
        <end position="596"/>
    </location>
</feature>
<dbReference type="CDD" id="cd06225">
    <property type="entry name" value="HAMP"/>
    <property type="match status" value="1"/>
</dbReference>
<evidence type="ECO:0000259" key="13">
    <source>
        <dbReference type="PROSITE" id="PS50111"/>
    </source>
</evidence>
<keyword evidence="8 10" id="KW-0807">Transducer</keyword>
<keyword evidence="3" id="KW-0145">Chemotaxis</keyword>
<dbReference type="InterPro" id="IPR003660">
    <property type="entry name" value="HAMP_dom"/>
</dbReference>
<evidence type="ECO:0000259" key="15">
    <source>
        <dbReference type="PROSITE" id="PS50885"/>
    </source>
</evidence>
<dbReference type="InterPro" id="IPR000727">
    <property type="entry name" value="T_SNARE_dom"/>
</dbReference>
<evidence type="ECO:0000313" key="17">
    <source>
        <dbReference type="Proteomes" id="UP000077173"/>
    </source>
</evidence>
<name>A0A176ZGR7_9BRAD</name>
<evidence type="ECO:0000256" key="2">
    <source>
        <dbReference type="ARBA" id="ARBA00022475"/>
    </source>
</evidence>
<dbReference type="CDD" id="cd12913">
    <property type="entry name" value="PDC1_MCP_like"/>
    <property type="match status" value="1"/>
</dbReference>
<keyword evidence="12" id="KW-0732">Signal</keyword>
<evidence type="ECO:0000256" key="9">
    <source>
        <dbReference type="ARBA" id="ARBA00029447"/>
    </source>
</evidence>
<feature type="domain" description="Methyl-accepting transducer" evidence="13">
    <location>
        <begin position="384"/>
        <end position="607"/>
    </location>
</feature>
<gene>
    <name evidence="16" type="ORF">AXW67_35920</name>
</gene>
<dbReference type="CDD" id="cd18774">
    <property type="entry name" value="PDC2_HK_sensor"/>
    <property type="match status" value="1"/>
</dbReference>
<dbReference type="Pfam" id="PF00015">
    <property type="entry name" value="MCPsignal"/>
    <property type="match status" value="1"/>
</dbReference>
<dbReference type="SMART" id="SM00283">
    <property type="entry name" value="MA"/>
    <property type="match status" value="1"/>
</dbReference>
<comment type="caution">
    <text evidence="16">The sequence shown here is derived from an EMBL/GenBank/DDBJ whole genome shotgun (WGS) entry which is preliminary data.</text>
</comment>
<dbReference type="Gene3D" id="6.10.340.10">
    <property type="match status" value="1"/>
</dbReference>
<protein>
    <recommendedName>
        <fullName evidence="18">Chemotaxis protein</fullName>
    </recommendedName>
</protein>
<evidence type="ECO:0000259" key="14">
    <source>
        <dbReference type="PROSITE" id="PS50192"/>
    </source>
</evidence>
<evidence type="ECO:0000256" key="5">
    <source>
        <dbReference type="ARBA" id="ARBA00022692"/>
    </source>
</evidence>
<dbReference type="Proteomes" id="UP000077173">
    <property type="component" value="Unassembled WGS sequence"/>
</dbReference>
<dbReference type="InterPro" id="IPR033479">
    <property type="entry name" value="dCache_1"/>
</dbReference>
<evidence type="ECO:0000256" key="12">
    <source>
        <dbReference type="SAM" id="SignalP"/>
    </source>
</evidence>
<dbReference type="Gene3D" id="1.10.287.950">
    <property type="entry name" value="Methyl-accepting chemotaxis protein"/>
    <property type="match status" value="1"/>
</dbReference>
<dbReference type="PROSITE" id="PS50192">
    <property type="entry name" value="T_SNARE"/>
    <property type="match status" value="1"/>
</dbReference>
<evidence type="ECO:0000313" key="16">
    <source>
        <dbReference type="EMBL" id="OAF19677.1"/>
    </source>
</evidence>
<evidence type="ECO:0000256" key="7">
    <source>
        <dbReference type="ARBA" id="ARBA00023136"/>
    </source>
</evidence>
<organism evidence="16 17">
    <name type="scientific">Bradyrhizobium neotropicale</name>
    <dbReference type="NCBI Taxonomy" id="1497615"/>
    <lineage>
        <taxon>Bacteria</taxon>
        <taxon>Pseudomonadati</taxon>
        <taxon>Pseudomonadota</taxon>
        <taxon>Alphaproteobacteria</taxon>
        <taxon>Hyphomicrobiales</taxon>
        <taxon>Nitrobacteraceae</taxon>
        <taxon>Bradyrhizobium</taxon>
    </lineage>
</organism>
<dbReference type="GO" id="GO:0005886">
    <property type="term" value="C:plasma membrane"/>
    <property type="evidence" value="ECO:0007669"/>
    <property type="project" value="UniProtKB-SubCell"/>
</dbReference>
<reference evidence="16 17" key="1">
    <citation type="submission" date="2016-02" db="EMBL/GenBank/DDBJ databases">
        <title>Draft genome sequence of the strain BR 10247T Bradyrhizobium neotropicale isolated from nodules of Centrolobium paraense.</title>
        <authorList>
            <person name="Simoes-Araujo J.L."/>
            <person name="Barauna A.C."/>
            <person name="Silva K."/>
            <person name="Zilli J.E."/>
        </authorList>
    </citation>
    <scope>NUCLEOTIDE SEQUENCE [LARGE SCALE GENOMIC DNA]</scope>
    <source>
        <strain evidence="16 17">BR 10247</strain>
    </source>
</reference>
<evidence type="ECO:0008006" key="18">
    <source>
        <dbReference type="Google" id="ProtNLM"/>
    </source>
</evidence>
<evidence type="ECO:0000256" key="10">
    <source>
        <dbReference type="PROSITE-ProRule" id="PRU00284"/>
    </source>
</evidence>
<feature type="transmembrane region" description="Helical" evidence="11">
    <location>
        <begin position="268"/>
        <end position="288"/>
    </location>
</feature>
<dbReference type="SUPFAM" id="SSF58104">
    <property type="entry name" value="Methyl-accepting chemotaxis protein (MCP) signaling domain"/>
    <property type="match status" value="1"/>
</dbReference>
<dbReference type="Pfam" id="PF02743">
    <property type="entry name" value="dCache_1"/>
    <property type="match status" value="1"/>
</dbReference>
<dbReference type="EMBL" id="LSEF01000022">
    <property type="protein sequence ID" value="OAF19677.1"/>
    <property type="molecule type" value="Genomic_DNA"/>
</dbReference>
<dbReference type="InterPro" id="IPR004089">
    <property type="entry name" value="MCPsignal_dom"/>
</dbReference>
<dbReference type="PROSITE" id="PS50111">
    <property type="entry name" value="CHEMOTAXIS_TRANSDUC_2"/>
    <property type="match status" value="1"/>
</dbReference>
<comment type="subcellular location">
    <subcellularLocation>
        <location evidence="1">Cell inner membrane</location>
        <topology evidence="1">Multi-pass membrane protein</topology>
    </subcellularLocation>
</comment>
<dbReference type="SUPFAM" id="SSF158472">
    <property type="entry name" value="HAMP domain-like"/>
    <property type="match status" value="1"/>
</dbReference>
<keyword evidence="6 11" id="KW-1133">Transmembrane helix</keyword>
<keyword evidence="4" id="KW-0997">Cell inner membrane</keyword>
<evidence type="ECO:0000256" key="3">
    <source>
        <dbReference type="ARBA" id="ARBA00022500"/>
    </source>
</evidence>
<dbReference type="GO" id="GO:0006935">
    <property type="term" value="P:chemotaxis"/>
    <property type="evidence" value="ECO:0007669"/>
    <property type="project" value="UniProtKB-KW"/>
</dbReference>
<keyword evidence="5 11" id="KW-0812">Transmembrane</keyword>
<dbReference type="PROSITE" id="PS50885">
    <property type="entry name" value="HAMP"/>
    <property type="match status" value="1"/>
</dbReference>
<evidence type="ECO:0000256" key="4">
    <source>
        <dbReference type="ARBA" id="ARBA00022519"/>
    </source>
</evidence>
<evidence type="ECO:0000256" key="8">
    <source>
        <dbReference type="ARBA" id="ARBA00023224"/>
    </source>
</evidence>
<evidence type="ECO:0000256" key="11">
    <source>
        <dbReference type="SAM" id="Phobius"/>
    </source>
</evidence>
<sequence length="638" mass="66766">MIAASLLTVAGLGALAFLSASVAEKMLDQDARSESRLIGQGAADRITAWLEARRFLLEALADEIELTGVAGSEADLRLLLRSKTLTDTFYPVHFGRPDGIHIREPNLQMAAGYDPRTRGWYQAAAAEKQTIVTKPFVSAAADGGLSITIARAIHGRDGLAGVAGGNVELTAIRDFLKGLPLEGKGYAFLVDSEGTVLVHPEQEKVLKPLASGFDLRTADGTIRETSGAGQAGLVGFFPISSVPSAKWFVGISLDRTKVLEPIFAFRRMLILVVAITVLMLVLCLGLLISRMVAKPIAAITNSMRELAKGNLNVEVPAEGRSDEIGEMAEALVIFKRGMVENGRLAAEQDKLKARVEHEKALAMAQLADAFEATVGSVINSVSVEAGQIEARAQEMAAAASKTESLTGAVTDVTKETAVNVQSVAAATEELSSAIGEISRQVHLSSSTAEQAVSVANSANEKVSGLLSAVARIGAVVDLISSIAHQMLALNATIESARAGELGKGFAVVATEVKALAGQTAKATEEIAAHVHDIQSVTDEAAQELRKVSEIIAAINSYSAMIASAVEEQGAATQEISRNIQQAAAGTNSVSSNIAVVNEAAIGGDAVANDVLHAARQLATQASLLGREVRRFLGNVRAS</sequence>
<proteinExistence type="inferred from homology"/>
<evidence type="ECO:0000256" key="1">
    <source>
        <dbReference type="ARBA" id="ARBA00004429"/>
    </source>
</evidence>
<accession>A0A176ZGR7</accession>
<keyword evidence="7 11" id="KW-0472">Membrane</keyword>
<dbReference type="PANTHER" id="PTHR32089">
    <property type="entry name" value="METHYL-ACCEPTING CHEMOTAXIS PROTEIN MCPB"/>
    <property type="match status" value="1"/>
</dbReference>
<dbReference type="AlphaFoldDB" id="A0A176ZGR7"/>
<evidence type="ECO:0000256" key="6">
    <source>
        <dbReference type="ARBA" id="ARBA00022989"/>
    </source>
</evidence>
<keyword evidence="17" id="KW-1185">Reference proteome</keyword>
<dbReference type="Gene3D" id="3.30.450.20">
    <property type="entry name" value="PAS domain"/>
    <property type="match status" value="2"/>
</dbReference>
<dbReference type="Pfam" id="PF00672">
    <property type="entry name" value="HAMP"/>
    <property type="match status" value="1"/>
</dbReference>
<feature type="signal peptide" evidence="12">
    <location>
        <begin position="1"/>
        <end position="22"/>
    </location>
</feature>
<keyword evidence="2" id="KW-1003">Cell membrane</keyword>
<dbReference type="PANTHER" id="PTHR32089:SF112">
    <property type="entry name" value="LYSOZYME-LIKE PROTEIN-RELATED"/>
    <property type="match status" value="1"/>
</dbReference>
<dbReference type="GO" id="GO:0007165">
    <property type="term" value="P:signal transduction"/>
    <property type="evidence" value="ECO:0007669"/>
    <property type="project" value="UniProtKB-KW"/>
</dbReference>
<feature type="domain" description="HAMP" evidence="15">
    <location>
        <begin position="290"/>
        <end position="343"/>
    </location>
</feature>
<feature type="chain" id="PRO_5008055908" description="Chemotaxis protein" evidence="12">
    <location>
        <begin position="23"/>
        <end position="638"/>
    </location>
</feature>